<protein>
    <submittedName>
        <fullName evidence="1">FAD-binding protein</fullName>
    </submittedName>
</protein>
<accession>A0ACD6BB05</accession>
<keyword evidence="1" id="KW-0002">3D-structure</keyword>
<evidence type="ECO:0000313" key="1">
    <source>
        <dbReference type="PDB" id="8OT8"/>
    </source>
</evidence>
<organism evidence="1">
    <name type="scientific">Actinomycetota bacterium</name>
    <dbReference type="NCBI Taxonomy" id="2900548"/>
    <lineage>
        <taxon>Bacteria</taxon>
        <taxon>Bacillati</taxon>
        <taxon>Actinomycetota</taxon>
    </lineage>
</organism>
<accession>A0AAN0NP91</accession>
<sequence>MTMRSTNWAGNVVYRASELHRPASLDELRRVVARSPKVRVLGSGHSFNEITDTEGALVSLEALPPEVEIDRATGTARVAAGLRYGELSARLHAAGYALPNLASLPHICVAGACATGTHGSGDGIGGLAGSVTAVELVTADGDLVTLSRDADPDRFPGAVVSLGALGAVVTMTLRLEPAFQVRQRVYENLPAEALDDHFDEIMASGYSVSLFTDWRGDRIRQVWVKERVGDPAAGGEEREPVVAALGATPADGPRHPVPGMPAANCTEQLGVPGPWHERLPHFRLGFTPSSGDELQAEYLLPRRHAVAAFHALAGIADRIAPVLHISEIRTVAADDLWLSPFHGRNTVAFHFTWKPDEAAVREVLSLMEEVLAPFEPRPHWGKLFAIPPKVLRSRYDRIGDFRALARELDPSGKFANAFVAHHVLDDE</sequence>
<proteinExistence type="evidence at protein level"/>
<name>A0ACD6BB05_9ACTN</name>
<dbReference type="PDB" id="8OT8">
    <property type="method" value="X-ray"/>
    <property type="resolution" value="2.40 A"/>
    <property type="chains" value="A/B/C/D=1-427"/>
</dbReference>
<gene>
    <name evidence="1" type="ORF">DIU60_24820</name>
</gene>
<reference evidence="1" key="1">
    <citation type="journal article" date="2024" name="Appl. Microbiol. Biotechnol.">
        <title>Discovery and biochemical characterization of thermostable glycerol oxidases.</title>
        <authorList>
            <person name="Santema L.L."/>
            <person name="Rotilio L."/>
            <person name="Xiang R."/>
            <person name="Tjallinks G."/>
            <person name="Guallar V."/>
            <person name="Mattevi A."/>
            <person name="Fraaije M.W."/>
        </authorList>
    </citation>
    <scope>X-RAY CRYSTALLOGRAPHY (2.40 ANGSTROMS)</scope>
</reference>